<comment type="caution">
    <text evidence="1">The sequence shown here is derived from an EMBL/GenBank/DDBJ whole genome shotgun (WGS) entry which is preliminary data.</text>
</comment>
<dbReference type="GO" id="GO:0016787">
    <property type="term" value="F:hydrolase activity"/>
    <property type="evidence" value="ECO:0007669"/>
    <property type="project" value="UniProtKB-KW"/>
</dbReference>
<dbReference type="RefSeq" id="WP_344910351.1">
    <property type="nucleotide sequence ID" value="NZ_BAAAYO010000009.1"/>
</dbReference>
<name>A0ABV5W6Y8_9BACL</name>
<dbReference type="InterPro" id="IPR017946">
    <property type="entry name" value="PLC-like_Pdiesterase_TIM-brl"/>
</dbReference>
<gene>
    <name evidence="1" type="ORF">ACFFNY_32220</name>
</gene>
<dbReference type="EMBL" id="JBHMAG010000021">
    <property type="protein sequence ID" value="MFB9756268.1"/>
    <property type="molecule type" value="Genomic_DNA"/>
</dbReference>
<proteinExistence type="predicted"/>
<keyword evidence="2" id="KW-1185">Reference proteome</keyword>
<organism evidence="1 2">
    <name type="scientific">Paenibacillus hodogayensis</name>
    <dbReference type="NCBI Taxonomy" id="279208"/>
    <lineage>
        <taxon>Bacteria</taxon>
        <taxon>Bacillati</taxon>
        <taxon>Bacillota</taxon>
        <taxon>Bacilli</taxon>
        <taxon>Bacillales</taxon>
        <taxon>Paenibacillaceae</taxon>
        <taxon>Paenibacillus</taxon>
    </lineage>
</organism>
<dbReference type="EC" id="3.1.4.-" evidence="1"/>
<dbReference type="SUPFAM" id="SSF51695">
    <property type="entry name" value="PLC-like phosphodiesterases"/>
    <property type="match status" value="1"/>
</dbReference>
<evidence type="ECO:0000313" key="2">
    <source>
        <dbReference type="Proteomes" id="UP001589619"/>
    </source>
</evidence>
<reference evidence="1 2" key="1">
    <citation type="submission" date="2024-09" db="EMBL/GenBank/DDBJ databases">
        <authorList>
            <person name="Sun Q."/>
            <person name="Mori K."/>
        </authorList>
    </citation>
    <scope>NUCLEOTIDE SEQUENCE [LARGE SCALE GENOMIC DNA]</scope>
    <source>
        <strain evidence="1 2">JCM 12520</strain>
    </source>
</reference>
<dbReference type="Proteomes" id="UP001589619">
    <property type="component" value="Unassembled WGS sequence"/>
</dbReference>
<dbReference type="Gene3D" id="3.20.20.190">
    <property type="entry name" value="Phosphatidylinositol (PI) phosphodiesterase"/>
    <property type="match status" value="1"/>
</dbReference>
<evidence type="ECO:0000313" key="1">
    <source>
        <dbReference type="EMBL" id="MFB9756268.1"/>
    </source>
</evidence>
<keyword evidence="1" id="KW-0378">Hydrolase</keyword>
<sequence length="306" mass="34781">MIKKTVCWSLIAVLIIWCGWGLIWSGKEREIAVGPIDGWKANTLIAHALGGIQGFKYTNSYDAFIANYHRGFRLFEVDLLQTEEGELVARHDWSQNLQPDLTKNSLIQGRFRPLAWPDILQLMQIYPDFYLIIDMKASGNENIHRQFEHLVNETLRADPSLLNRMIPELFSPAMYDTVMSIYPFPNNMYSLYNTAASATSILQFVKEKHISAVAMPVYRVFMNPNLVRSLQDLGVRSYVHTVNGRWTMDLLSSFGVYGFYTDREVSPVELALAHANVSPDNGGFPEYSSADLVKISTFPMKVKNNG</sequence>
<protein>
    <submittedName>
        <fullName evidence="1">Phosphatidylinositol-specific phospholipase C/glycerophosphodiester phosphodiesterase family protein</fullName>
        <ecNumber evidence="1">3.1.4.-</ecNumber>
    </submittedName>
</protein>
<accession>A0ABV5W6Y8</accession>
<dbReference type="CDD" id="cd08583">
    <property type="entry name" value="PI-PLCc_GDPD_SF_unchar1"/>
    <property type="match status" value="1"/>
</dbReference>